<evidence type="ECO:0000313" key="3">
    <source>
        <dbReference type="Proteomes" id="UP001501126"/>
    </source>
</evidence>
<dbReference type="Pfam" id="PF19576">
    <property type="entry name" value="Acyltransf_2"/>
    <property type="match status" value="1"/>
</dbReference>
<keyword evidence="2" id="KW-0808">Transferase</keyword>
<dbReference type="EMBL" id="BAAAFH010000007">
    <property type="protein sequence ID" value="GAA0874813.1"/>
    <property type="molecule type" value="Genomic_DNA"/>
</dbReference>
<evidence type="ECO:0000313" key="2">
    <source>
        <dbReference type="EMBL" id="GAA0874813.1"/>
    </source>
</evidence>
<comment type="caution">
    <text evidence="2">The sequence shown here is derived from an EMBL/GenBank/DDBJ whole genome shotgun (WGS) entry which is preliminary data.</text>
</comment>
<dbReference type="SMART" id="SM00563">
    <property type="entry name" value="PlsC"/>
    <property type="match status" value="1"/>
</dbReference>
<dbReference type="SUPFAM" id="SSF69593">
    <property type="entry name" value="Glycerol-3-phosphate (1)-acyltransferase"/>
    <property type="match status" value="1"/>
</dbReference>
<dbReference type="RefSeq" id="WP_343785732.1">
    <property type="nucleotide sequence ID" value="NZ_BAAAFH010000007.1"/>
</dbReference>
<sequence length="279" mass="32229">MKKSELTKKFVDVEELILSKNPKLYRRMPRFILNYLKAKVHEDEVNAFMEKHKDKTGIGFCDAIIHDFNIEIELFGEERIPREGGVIFVANHPLGGMDAVAIVSALKGIRNDLRFIVNDLLLQINNLKGLFVGVNKHGKNATESLLSVDELFSSDKAVFIFPAGLVSRKIDGKIRDLEWKKTFVSRAKKYNKTVVPVFVDGKLSYFFYLLSTWRRRLGIKANIEMLFLSDETFKQKNKKIRIYFGEPIPSDHFDSSKSDQEWANEIKEIVYKVDDSFKK</sequence>
<feature type="domain" description="Phospholipid/glycerol acyltransferase" evidence="1">
    <location>
        <begin position="86"/>
        <end position="202"/>
    </location>
</feature>
<gene>
    <name evidence="2" type="ORF">GCM10009118_12210</name>
</gene>
<protein>
    <submittedName>
        <fullName evidence="2">1-acyl-sn-glycerol-3-phosphate acyltransferase</fullName>
    </submittedName>
</protein>
<proteinExistence type="predicted"/>
<dbReference type="InterPro" id="IPR002123">
    <property type="entry name" value="Plipid/glycerol_acylTrfase"/>
</dbReference>
<keyword evidence="2" id="KW-0012">Acyltransferase</keyword>
<evidence type="ECO:0000259" key="1">
    <source>
        <dbReference type="SMART" id="SM00563"/>
    </source>
</evidence>
<dbReference type="InterPro" id="IPR045746">
    <property type="entry name" value="ACT14924-like_Acyltransf_dom"/>
</dbReference>
<dbReference type="Proteomes" id="UP001501126">
    <property type="component" value="Unassembled WGS sequence"/>
</dbReference>
<keyword evidence="3" id="KW-1185">Reference proteome</keyword>
<name>A0ABP3XZF6_9FLAO</name>
<accession>A0ABP3XZF6</accession>
<organism evidence="2 3">
    <name type="scientific">Wandonia haliotis</name>
    <dbReference type="NCBI Taxonomy" id="574963"/>
    <lineage>
        <taxon>Bacteria</taxon>
        <taxon>Pseudomonadati</taxon>
        <taxon>Bacteroidota</taxon>
        <taxon>Flavobacteriia</taxon>
        <taxon>Flavobacteriales</taxon>
        <taxon>Crocinitomicaceae</taxon>
        <taxon>Wandonia</taxon>
    </lineage>
</organism>
<reference evidence="3" key="1">
    <citation type="journal article" date="2019" name="Int. J. Syst. Evol. Microbiol.">
        <title>The Global Catalogue of Microorganisms (GCM) 10K type strain sequencing project: providing services to taxonomists for standard genome sequencing and annotation.</title>
        <authorList>
            <consortium name="The Broad Institute Genomics Platform"/>
            <consortium name="The Broad Institute Genome Sequencing Center for Infectious Disease"/>
            <person name="Wu L."/>
            <person name="Ma J."/>
        </authorList>
    </citation>
    <scope>NUCLEOTIDE SEQUENCE [LARGE SCALE GENOMIC DNA]</scope>
    <source>
        <strain evidence="3">JCM 16083</strain>
    </source>
</reference>
<dbReference type="GO" id="GO:0016746">
    <property type="term" value="F:acyltransferase activity"/>
    <property type="evidence" value="ECO:0007669"/>
    <property type="project" value="UniProtKB-KW"/>
</dbReference>